<gene>
    <name evidence="7" type="ORF">HV823_10305</name>
</gene>
<keyword evidence="3" id="KW-0964">Secreted</keyword>
<dbReference type="InterPro" id="IPR001029">
    <property type="entry name" value="Flagellin_N"/>
</dbReference>
<keyword evidence="2 3" id="KW-0975">Bacterial flagellum</keyword>
<evidence type="ECO:0000313" key="8">
    <source>
        <dbReference type="Proteomes" id="UP000659172"/>
    </source>
</evidence>
<keyword evidence="4" id="KW-0175">Coiled coil</keyword>
<evidence type="ECO:0000259" key="5">
    <source>
        <dbReference type="Pfam" id="PF00669"/>
    </source>
</evidence>
<dbReference type="Pfam" id="PF00669">
    <property type="entry name" value="Flagellin_N"/>
    <property type="match status" value="1"/>
</dbReference>
<dbReference type="Pfam" id="PF00700">
    <property type="entry name" value="Flagellin_C"/>
    <property type="match status" value="1"/>
</dbReference>
<keyword evidence="7" id="KW-0966">Cell projection</keyword>
<evidence type="ECO:0000313" key="7">
    <source>
        <dbReference type="EMBL" id="NVP55641.1"/>
    </source>
</evidence>
<comment type="function">
    <text evidence="3">Flagellin is the subunit protein which polymerizes to form the filaments of bacterial flagella.</text>
</comment>
<evidence type="ECO:0000256" key="3">
    <source>
        <dbReference type="RuleBase" id="RU362073"/>
    </source>
</evidence>
<dbReference type="Gene3D" id="1.20.1330.10">
    <property type="entry name" value="f41 fragment of flagellin, N-terminal domain"/>
    <property type="match status" value="1"/>
</dbReference>
<accession>A0ABX2QD16</accession>
<comment type="caution">
    <text evidence="7">The sequence shown here is derived from an EMBL/GenBank/DDBJ whole genome shotgun (WGS) entry which is preliminary data.</text>
</comment>
<keyword evidence="7" id="KW-0282">Flagellum</keyword>
<feature type="domain" description="Flagellin N-terminal" evidence="5">
    <location>
        <begin position="23"/>
        <end position="154"/>
    </location>
</feature>
<dbReference type="InterPro" id="IPR046358">
    <property type="entry name" value="Flagellin_C"/>
</dbReference>
<keyword evidence="7" id="KW-0969">Cilium</keyword>
<evidence type="ECO:0000259" key="6">
    <source>
        <dbReference type="Pfam" id="PF00700"/>
    </source>
</evidence>
<dbReference type="PANTHER" id="PTHR42792">
    <property type="entry name" value="FLAGELLIN"/>
    <property type="match status" value="1"/>
</dbReference>
<organism evidence="7 8">
    <name type="scientific">Mycoplana rhizolycopersici</name>
    <dbReference type="NCBI Taxonomy" id="2746702"/>
    <lineage>
        <taxon>Bacteria</taxon>
        <taxon>Pseudomonadati</taxon>
        <taxon>Pseudomonadota</taxon>
        <taxon>Alphaproteobacteria</taxon>
        <taxon>Hyphomicrobiales</taxon>
        <taxon>Rhizobiaceae</taxon>
        <taxon>Mycoplana</taxon>
    </lineage>
</organism>
<reference evidence="7 8" key="1">
    <citation type="submission" date="2020-06" db="EMBL/GenBank/DDBJ databases">
        <title>Rhizobium sp.nov. isolated from the tomato plant.</title>
        <authorList>
            <person name="Thin K.K."/>
            <person name="Zhang X."/>
            <person name="He S."/>
        </authorList>
    </citation>
    <scope>NUCLEOTIDE SEQUENCE [LARGE SCALE GENOMIC DNA]</scope>
    <source>
        <strain evidence="7 8">DBTS2</strain>
    </source>
</reference>
<comment type="similarity">
    <text evidence="1 3">Belongs to the bacterial flagellin family.</text>
</comment>
<proteinExistence type="inferred from homology"/>
<keyword evidence="8" id="KW-1185">Reference proteome</keyword>
<name>A0ABX2QD16_9HYPH</name>
<dbReference type="EMBL" id="JABXYK010000005">
    <property type="protein sequence ID" value="NVP55641.1"/>
    <property type="molecule type" value="Genomic_DNA"/>
</dbReference>
<dbReference type="PANTHER" id="PTHR42792:SF2">
    <property type="entry name" value="FLAGELLIN"/>
    <property type="match status" value="1"/>
</dbReference>
<dbReference type="SUPFAM" id="SSF64518">
    <property type="entry name" value="Phase 1 flagellin"/>
    <property type="match status" value="1"/>
</dbReference>
<dbReference type="InterPro" id="IPR001492">
    <property type="entry name" value="Flagellin"/>
</dbReference>
<evidence type="ECO:0000256" key="2">
    <source>
        <dbReference type="ARBA" id="ARBA00023143"/>
    </source>
</evidence>
<evidence type="ECO:0000256" key="1">
    <source>
        <dbReference type="ARBA" id="ARBA00005709"/>
    </source>
</evidence>
<feature type="domain" description="Flagellin C-terminal" evidence="6">
    <location>
        <begin position="499"/>
        <end position="582"/>
    </location>
</feature>
<feature type="coiled-coil region" evidence="4">
    <location>
        <begin position="100"/>
        <end position="137"/>
    </location>
</feature>
<dbReference type="Proteomes" id="UP000659172">
    <property type="component" value="Unassembled WGS sequence"/>
</dbReference>
<evidence type="ECO:0000256" key="4">
    <source>
        <dbReference type="SAM" id="Coils"/>
    </source>
</evidence>
<dbReference type="RefSeq" id="WP_176949631.1">
    <property type="nucleotide sequence ID" value="NZ_JABXYK010000005.1"/>
</dbReference>
<comment type="subcellular location">
    <subcellularLocation>
        <location evidence="3">Secreted</location>
    </subcellularLocation>
    <subcellularLocation>
        <location evidence="3">Bacterial flagellum</location>
    </subcellularLocation>
</comment>
<sequence>MGVIHKLMTSTIPFIFRFHMTSIHTNVGAMAALQALRTLGSALQTTQNQVSSGLRISAASDNAAYWSISTTMRSDNKAISAVSDALGLGAAIADTAYAGVASVIENLDAIKARLVAAKEEGVDKAKIQNEIDALKKQALSTAVSASFNGVNWLNTDINDDLANLSYYNSSIVGGFVRSADSSVALKTVDVDLVGISLLNTGGGGALQTDIRSLGTIGGFRYASQSVGSSNGFESRYFTGPMTFGATDSIDFTVVLDADAYSPGTSYNLTIDKATVDAALGISTGVVSDNSDLALVLSHIFTSNFVPAGVASFNWSGPPIQQLFSISTYDGTANTGSSVDVVVTNSTFAGDAAFGLENAPAAESANRYAQGSFNFTGPFRVHNGVEFTFTFQINTELPIEVTVDRSLVDSALGTSDGFINSAGDMASVLDLALSGLGLDVSAAGSTVYFDVDPSIYPDSGTRSHFSISKIVDNVGSLPDFDLMDLDISAPGADVDRYLYGIEGMLKKLTNAGSTLGAAQKRVELQSEFALALRDAISTGVGRLVDADMNEASTRLKALQTQEQLAVQSLSIANGTAENIVQLFR</sequence>
<protein>
    <recommendedName>
        <fullName evidence="3">Flagellin</fullName>
    </recommendedName>
</protein>